<organism evidence="2 3">
    <name type="scientific">Symbiodinium microadriaticum</name>
    <name type="common">Dinoflagellate</name>
    <name type="synonym">Zooxanthella microadriatica</name>
    <dbReference type="NCBI Taxonomy" id="2951"/>
    <lineage>
        <taxon>Eukaryota</taxon>
        <taxon>Sar</taxon>
        <taxon>Alveolata</taxon>
        <taxon>Dinophyceae</taxon>
        <taxon>Suessiales</taxon>
        <taxon>Symbiodiniaceae</taxon>
        <taxon>Symbiodinium</taxon>
    </lineage>
</organism>
<dbReference type="EMBL" id="LSRX01002150">
    <property type="protein sequence ID" value="OLP76068.1"/>
    <property type="molecule type" value="Genomic_DNA"/>
</dbReference>
<dbReference type="Proteomes" id="UP000186817">
    <property type="component" value="Unassembled WGS sequence"/>
</dbReference>
<evidence type="ECO:0000313" key="3">
    <source>
        <dbReference type="Proteomes" id="UP000186817"/>
    </source>
</evidence>
<evidence type="ECO:0000256" key="1">
    <source>
        <dbReference type="SAM" id="MobiDB-lite"/>
    </source>
</evidence>
<reference evidence="2 3" key="1">
    <citation type="submission" date="2016-02" db="EMBL/GenBank/DDBJ databases">
        <title>Genome analysis of coral dinoflagellate symbionts highlights evolutionary adaptations to a symbiotic lifestyle.</title>
        <authorList>
            <person name="Aranda M."/>
            <person name="Li Y."/>
            <person name="Liew Y.J."/>
            <person name="Baumgarten S."/>
            <person name="Simakov O."/>
            <person name="Wilson M."/>
            <person name="Piel J."/>
            <person name="Ashoor H."/>
            <person name="Bougouffa S."/>
            <person name="Bajic V.B."/>
            <person name="Ryu T."/>
            <person name="Ravasi T."/>
            <person name="Bayer T."/>
            <person name="Micklem G."/>
            <person name="Kim H."/>
            <person name="Bhak J."/>
            <person name="Lajeunesse T.C."/>
            <person name="Voolstra C.R."/>
        </authorList>
    </citation>
    <scope>NUCLEOTIDE SEQUENCE [LARGE SCALE GENOMIC DNA]</scope>
    <source>
        <strain evidence="2 3">CCMP2467</strain>
    </source>
</reference>
<keyword evidence="3" id="KW-1185">Reference proteome</keyword>
<dbReference type="Gene3D" id="2.30.30.940">
    <property type="match status" value="1"/>
</dbReference>
<dbReference type="OrthoDB" id="435093at2759"/>
<feature type="compositionally biased region" description="Acidic residues" evidence="1">
    <location>
        <begin position="496"/>
        <end position="506"/>
    </location>
</feature>
<dbReference type="SUPFAM" id="SSF52540">
    <property type="entry name" value="P-loop containing nucleoside triphosphate hydrolases"/>
    <property type="match status" value="2"/>
</dbReference>
<accession>A0A1Q9BZG3</accession>
<dbReference type="Pfam" id="PF13245">
    <property type="entry name" value="AAA_19"/>
    <property type="match status" value="1"/>
</dbReference>
<protein>
    <recommendedName>
        <fullName evidence="4">ATP-dependent DNA helicase PIF1</fullName>
    </recommendedName>
</protein>
<name>A0A1Q9BZG3_SYMMI</name>
<evidence type="ECO:0008006" key="4">
    <source>
        <dbReference type="Google" id="ProtNLM"/>
    </source>
</evidence>
<evidence type="ECO:0000313" key="2">
    <source>
        <dbReference type="EMBL" id="OLP76068.1"/>
    </source>
</evidence>
<feature type="region of interest" description="Disordered" evidence="1">
    <location>
        <begin position="216"/>
        <end position="247"/>
    </location>
</feature>
<dbReference type="Gene3D" id="3.40.50.300">
    <property type="entry name" value="P-loop containing nucleotide triphosphate hydrolases"/>
    <property type="match status" value="2"/>
</dbReference>
<dbReference type="InterPro" id="IPR027417">
    <property type="entry name" value="P-loop_NTPase"/>
</dbReference>
<dbReference type="OMA" id="WHENKIC"/>
<feature type="region of interest" description="Disordered" evidence="1">
    <location>
        <begin position="474"/>
        <end position="506"/>
    </location>
</feature>
<proteinExistence type="predicted"/>
<sequence length="1523" mass="172123">MPRLCAGSADGRACGFSAVEGRRARVGGSYERCIFCDPDRMETSCLRPGGRSDIARLLRSFAPDIRQRALQQVPQEFRGYFDQEEDRLPWYCPGRGGEACVFASAAHGGPVQVRGRRARCEFCDEDSLLQCCADDRGLRQLAHKLRRMNPASRDKALERIPVEHHPTLQQLTTPTAAHVRQCWAEALKERVAVARQGDTEVFARYREKVLADRARARRQLAAPDTSEESHASRNRLRRNSEQIDNDTSLAPAKVSDLARHFERWCEYNSWTICSGCSLLAPRDLNEQTLTKNASVLGPAAACVHCSGSRPGTVPQKPDVPEALHDLSEVVRAALVPLEVDVGPVVRAQNQGGYATGYRQHSTMMRFRWKPQRVQAAVEELPRAERRVARAAFRYLMSQDADCAYHLFVAEHDAFLAENPEADERQRRRRLQFLERTGLECALWPWLFWKTDMTFTYERATDPRRLARQSTETLEGVLQGQARKRQRVRPGGGIDEASSDEGDGEAEDSLLRHSVKRRFQRLALSPLLDYGSEFHILQFVFDLHLWSDLGSKKNLGSGVPMRVMMKGNSFSPLYWKDVHFTLLDAVRQLGYPKLFFTLAPYEWSFPYHVAVRDAMAKQLRARLELPVLETLHIAHVLLQTVRGLCVGSTASRPPWRSELFQVFDEHGRKKRVHSFTRLEFQDGHRKPATQQYHGSGRVHVHALLFVDDVDVPQLQLETKLAATLPADLDLRGYVRGSQLDRRGRSGWSLFAGASCYDEHNGLRLHHTPEDKDLGLRAFCADIMDVLKCHQDWQFSDDAGVLRAYVTKYVSKFSDSASDEWLNDFADATSIAATVLMRYKPLEPEMILQLFGHRFRQWHVTTLSRGKRYFQVPWPEKASAHKPKEIVAYEMAYWARDRISLLDFLRKTNARGEILAYIKQEYQKQNATESLEDFAAAFPVRGQKLVAADMVSRLNDHWYGQWLVLHVPFRHVEDLMNAAVAAKVPAAHRNFAWAIFSNHPVARAMWTNDEAIRAEMKMEAHTTQHTETIMNMIHSTRGLLLDYLNGKYDAAAELAQRQARLADAGAAHAQPSAPSAPKWNTEQKHFKAKVDGLIDVTLRLQCAVSEMDADDLRERLWHENKICVCTGPPGSGKSTVAHACVERTLELEGRVLFALPKAQLASRMRERYGNSVDIDTCHAAFAFHEAVNNLPTLAHYALVVVDEISQLDAWQYERIVELWNAADRTTVVVLVGDKWQMPGFGDFRPWHSGFWTPCTFRVTLHEPFRCKDPIFWKLLSQLRTARPDKKTLKILASKKPWSNNGSPTPKAVCKLLKSRPDTTILTVSRRGAEEVNAAALQGLFPRYPPKACIDADVESNPDNYVGGQRKALEALVPTKLEVHIGMQIYFTRNVRKDTDFVNGMRGRVLGWDAAAKALRVETATGHRCAVWPWTDTELGNMVYYPVRAGYASTVGRFQGAELPHVTLYLDAPGVPAAAYTGLSRVSTGNDFLLASKGPLTQDHCAEEEDGCFEPATSRFHTVDEMHTAA</sequence>
<comment type="caution">
    <text evidence="2">The sequence shown here is derived from an EMBL/GenBank/DDBJ whole genome shotgun (WGS) entry which is preliminary data.</text>
</comment>
<gene>
    <name evidence="2" type="ORF">AK812_SmicGene44045</name>
</gene>